<dbReference type="PROSITE" id="PS51340">
    <property type="entry name" value="MOSC"/>
    <property type="match status" value="1"/>
</dbReference>
<dbReference type="Proteomes" id="UP000887023">
    <property type="component" value="Chromosome"/>
</dbReference>
<accession>A0ABX8SEW3</accession>
<organism evidence="2 3">
    <name type="scientific">Skermania pinensis</name>
    <dbReference type="NCBI Taxonomy" id="39122"/>
    <lineage>
        <taxon>Bacteria</taxon>
        <taxon>Bacillati</taxon>
        <taxon>Actinomycetota</taxon>
        <taxon>Actinomycetes</taxon>
        <taxon>Mycobacteriales</taxon>
        <taxon>Gordoniaceae</taxon>
        <taxon>Skermania</taxon>
    </lineage>
</organism>
<dbReference type="RefSeq" id="WP_066468181.1">
    <property type="nucleotide sequence ID" value="NZ_CBCRUZ010000001.1"/>
</dbReference>
<dbReference type="PANTHER" id="PTHR14237">
    <property type="entry name" value="MOLYBDOPTERIN COFACTOR SULFURASE MOSC"/>
    <property type="match status" value="1"/>
</dbReference>
<keyword evidence="3" id="KW-1185">Reference proteome</keyword>
<dbReference type="PANTHER" id="PTHR14237:SF19">
    <property type="entry name" value="MITOCHONDRIAL AMIDOXIME REDUCING COMPONENT 1"/>
    <property type="match status" value="1"/>
</dbReference>
<dbReference type="Pfam" id="PF03473">
    <property type="entry name" value="MOSC"/>
    <property type="match status" value="1"/>
</dbReference>
<evidence type="ECO:0000259" key="1">
    <source>
        <dbReference type="PROSITE" id="PS51340"/>
    </source>
</evidence>
<dbReference type="SUPFAM" id="SSF50800">
    <property type="entry name" value="PK beta-barrel domain-like"/>
    <property type="match status" value="1"/>
</dbReference>
<dbReference type="InterPro" id="IPR011037">
    <property type="entry name" value="Pyrv_Knase-like_insert_dom_sf"/>
</dbReference>
<feature type="domain" description="MOSC" evidence="1">
    <location>
        <begin position="123"/>
        <end position="270"/>
    </location>
</feature>
<dbReference type="SUPFAM" id="SSF141673">
    <property type="entry name" value="MOSC N-terminal domain-like"/>
    <property type="match status" value="1"/>
</dbReference>
<dbReference type="Pfam" id="PF03476">
    <property type="entry name" value="MOSC_N"/>
    <property type="match status" value="1"/>
</dbReference>
<reference evidence="2" key="1">
    <citation type="submission" date="2021-07" db="EMBL/GenBank/DDBJ databases">
        <title>Candidatus Kaistella beijingensis sp. nov. isolated from a municipal wastewater treatment plant is involved in sludge foaming.</title>
        <authorList>
            <person name="Song Y."/>
            <person name="Liu S.-J."/>
        </authorList>
    </citation>
    <scope>NUCLEOTIDE SEQUENCE</scope>
    <source>
        <strain evidence="2">DSM 43998</strain>
    </source>
</reference>
<dbReference type="InterPro" id="IPR005302">
    <property type="entry name" value="MoCF_Sase_C"/>
</dbReference>
<dbReference type="InterPro" id="IPR005303">
    <property type="entry name" value="MOCOS_middle"/>
</dbReference>
<proteinExistence type="predicted"/>
<name>A0ABX8SEW3_9ACTN</name>
<dbReference type="EMBL" id="CP079105">
    <property type="protein sequence ID" value="QXQ15467.1"/>
    <property type="molecule type" value="Genomic_DNA"/>
</dbReference>
<sequence>MTARLGAIHRYPVKSTRGESPSSAVVEPWGLRDDRRWALVDRDGRAVTARTHQTLLLVSARCTATGITASAAGRDDLTVPFPTGPVEPVRHFRKTMMTVPAGRSADTWFTELLDEPVRLMYQADPRTRPVDPEFGRPDDRVSLADGYPLLLASTSSLAALNAWIATGPYAAEGPMDMRRFRPNLVVDGAPAWAEDDWRRIRIGAAEFRVVKGCNRCVLTTVDPDTAARGREPLVTLAQHRQWDRSVWFASNLIPDNPGVRLTVGDELTVLESAARRRPVDAADQDN</sequence>
<evidence type="ECO:0000313" key="2">
    <source>
        <dbReference type="EMBL" id="QXQ15467.1"/>
    </source>
</evidence>
<gene>
    <name evidence="2" type="ORF">KV203_09295</name>
</gene>
<protein>
    <submittedName>
        <fullName evidence="2">MOSC domain-containing protein</fullName>
    </submittedName>
</protein>
<evidence type="ECO:0000313" key="3">
    <source>
        <dbReference type="Proteomes" id="UP000887023"/>
    </source>
</evidence>